<organism evidence="1 2">
    <name type="scientific">Chaetomium tenue</name>
    <dbReference type="NCBI Taxonomy" id="1854479"/>
    <lineage>
        <taxon>Eukaryota</taxon>
        <taxon>Fungi</taxon>
        <taxon>Dikarya</taxon>
        <taxon>Ascomycota</taxon>
        <taxon>Pezizomycotina</taxon>
        <taxon>Sordariomycetes</taxon>
        <taxon>Sordariomycetidae</taxon>
        <taxon>Sordariales</taxon>
        <taxon>Chaetomiaceae</taxon>
        <taxon>Chaetomium</taxon>
    </lineage>
</organism>
<protein>
    <submittedName>
        <fullName evidence="1">Uncharacterized protein</fullName>
    </submittedName>
</protein>
<name>A0ACB7PFM9_9PEZI</name>
<dbReference type="Proteomes" id="UP000724584">
    <property type="component" value="Unassembled WGS sequence"/>
</dbReference>
<reference evidence="1 2" key="1">
    <citation type="journal article" date="2021" name="Nat. Commun.">
        <title>Genetic determinants of endophytism in the Arabidopsis root mycobiome.</title>
        <authorList>
            <person name="Mesny F."/>
            <person name="Miyauchi S."/>
            <person name="Thiergart T."/>
            <person name="Pickel B."/>
            <person name="Atanasova L."/>
            <person name="Karlsson M."/>
            <person name="Huettel B."/>
            <person name="Barry K.W."/>
            <person name="Haridas S."/>
            <person name="Chen C."/>
            <person name="Bauer D."/>
            <person name="Andreopoulos W."/>
            <person name="Pangilinan J."/>
            <person name="LaButti K."/>
            <person name="Riley R."/>
            <person name="Lipzen A."/>
            <person name="Clum A."/>
            <person name="Drula E."/>
            <person name="Henrissat B."/>
            <person name="Kohler A."/>
            <person name="Grigoriev I.V."/>
            <person name="Martin F.M."/>
            <person name="Hacquard S."/>
        </authorList>
    </citation>
    <scope>NUCLEOTIDE SEQUENCE [LARGE SCALE GENOMIC DNA]</scope>
    <source>
        <strain evidence="1 2">MPI-SDFR-AT-0079</strain>
    </source>
</reference>
<comment type="caution">
    <text evidence="1">The sequence shown here is derived from an EMBL/GenBank/DDBJ whole genome shotgun (WGS) entry which is preliminary data.</text>
</comment>
<dbReference type="EMBL" id="JAGIZQ010000002">
    <property type="protein sequence ID" value="KAH6640594.1"/>
    <property type="molecule type" value="Genomic_DNA"/>
</dbReference>
<evidence type="ECO:0000313" key="1">
    <source>
        <dbReference type="EMBL" id="KAH6640594.1"/>
    </source>
</evidence>
<evidence type="ECO:0000313" key="2">
    <source>
        <dbReference type="Proteomes" id="UP000724584"/>
    </source>
</evidence>
<proteinExistence type="predicted"/>
<gene>
    <name evidence="1" type="ORF">F5144DRAFT_482480</name>
</gene>
<keyword evidence="2" id="KW-1185">Reference proteome</keyword>
<sequence length="546" mass="60265">MWRAAICITAALSWAGVQSAPAPTATPFPVVGAKTGINKNTGQTPARLNINTLWARGGPQWDLYILALSELQAMNETDELSYFGITGIHGFPHSAWNGVSHVDGAPNTGFCPHGDLLFVTWHRPYVALFEQVLVSHAVRLAGEYPPDLQPEYVGAAQTLRQPYWDWAADSTLPPATYAINVTVRAPCGVIEMANPLRGYRFQQLPLESSFGGFLATYPQTIRCLGKGDLLSNITASNEAMVLAAKDLTTDVYDIFARERTFDNSGWRVSSLEFPHNLVHALSVCNGTFSDINWAAFDPLFMLHHCNVDRLVAMWQVIHYEEDMFTNKATSTGQYGTIESSIVTADSALKPFFDENMNFLTSKSVRNITTFGYTYPEMPNWKMSPEARASYGRAQINSLYGEKDDNLARALNGAGYPVSRGYYTAEITVDRSEIPLPAIICLVAAQSVIGRMSLLAVPRTGVASGSLPLREVLVGNHSMRDLPPEKVVSFLQEEMTTEIRRSDGRQVPVTTAPSLHIQITSMEYIPRANDSSFPVFGNAQRWPVEVR</sequence>
<accession>A0ACB7PFM9</accession>